<evidence type="ECO:0000313" key="2">
    <source>
        <dbReference type="EMBL" id="AOR51088.1"/>
    </source>
</evidence>
<sequence>MCHRHPPAPWSWACSSHALRPTGSLRYSNSSTPPRPARNAAPSPMCARCSPSTCRTASSRCRRRGIPGNRAIESKTRLSPCSARSSKRRRSTTPKRWRGVPGVSAPTTDDSWLRPPMGFDASQGACHVGVAVNHVAAIGHHGGHLDDAQAPGIGDTLVGAADASLQGLAAIAQALLHERGRAAGVVWQTGRQLGLDALGQVQLDHAGAASGLQRMPAVGHDQHVGGRCGLAEQTQQQASRARDARDPQSRNGTEQGSRHGGRPGDESKASSRTPKACPLRQGMRTAYPPLSQPVQGRRTGAEAPVGIRQPQPLQPEWLGGHGPAKTDRPAGRRVRGHAGAGLRPCCSCPSRLRRKLRHSGHRPDWQRRPLPRST</sequence>
<evidence type="ECO:0000256" key="1">
    <source>
        <dbReference type="SAM" id="MobiDB-lite"/>
    </source>
</evidence>
<dbReference type="AlphaFoldDB" id="A0A1C9U4M8"/>
<reference evidence="2" key="1">
    <citation type="journal article" date="2016" name="Sci. Rep.">
        <title>Triclosan Resistome from Metagenome Reveals Diverse Enoyl Acyl Carrier Protein Reductases and Selective Enrichment of Triclosan Resistance Genes.</title>
        <authorList>
            <person name="Khan R."/>
            <person name="Kong H.G."/>
            <person name="Jung Y.H."/>
            <person name="Choi J."/>
            <person name="Baek K.Y."/>
            <person name="Hwang E.C."/>
            <person name="Lee S.W."/>
        </authorList>
    </citation>
    <scope>NUCLEOTIDE SEQUENCE</scope>
</reference>
<name>A0A1C9U4M8_9BACT</name>
<protein>
    <submittedName>
        <fullName evidence="2">Uncharacterized protein</fullName>
    </submittedName>
</protein>
<feature type="compositionally biased region" description="Basic residues" evidence="1">
    <location>
        <begin position="351"/>
        <end position="360"/>
    </location>
</feature>
<feature type="region of interest" description="Disordered" evidence="1">
    <location>
        <begin position="231"/>
        <end position="374"/>
    </location>
</feature>
<dbReference type="EMBL" id="KT982359">
    <property type="protein sequence ID" value="AOR51088.1"/>
    <property type="molecule type" value="Genomic_DNA"/>
</dbReference>
<organism evidence="2">
    <name type="scientific">uncultured bacterium pAP3</name>
    <dbReference type="NCBI Taxonomy" id="1781154"/>
    <lineage>
        <taxon>Bacteria</taxon>
        <taxon>environmental samples</taxon>
    </lineage>
</organism>
<accession>A0A1C9U4M8</accession>
<feature type="compositionally biased region" description="Basic residues" evidence="1">
    <location>
        <begin position="85"/>
        <end position="98"/>
    </location>
</feature>
<proteinExistence type="predicted"/>
<feature type="region of interest" description="Disordered" evidence="1">
    <location>
        <begin position="25"/>
        <end position="44"/>
    </location>
</feature>
<feature type="region of interest" description="Disordered" evidence="1">
    <location>
        <begin position="65"/>
        <end position="111"/>
    </location>
</feature>